<keyword evidence="2" id="KW-0732">Signal</keyword>
<dbReference type="PROSITE" id="PS51257">
    <property type="entry name" value="PROKAR_LIPOPROTEIN"/>
    <property type="match status" value="1"/>
</dbReference>
<sequence length="1048" mass="114850">MKNLLIIIAISILSCTVFAENKKKKKEEKVQNIVITEETFQNITNRNVNKSKLSKIADRRAGKYNFADDPIRRQEFEFNQLKNPITGKIPNNIKLLEKKYVLSAKSKLQSNLKADEVSYQISGPRNVGGRTRALAVDNSNPSGNTILAGGVTGGMWKSTNRGVSWTRTTDLDEHPSVTAIAQDPRTGSQNIWYYTTGEYLGSASEDGAFYAGNGIFKSTNNGDTWDLLPSTAENTFASFDRFFDICWNICVDPNNGDVYAATYGAIYISKNQGTTWTREIESFNSTDPNYAAYTDVICTSDGTKYASISSGGDKNGGIWRKDSGATTWENINPEGFPSSYDRIVLAHAPSNTSKDIVYILARTSGDGFQDHSFWKLTYDSSEPSPANWVDRSQNLPDRGEGDRDVNGYSSQNSYNMVIAVSPTNENVVFIGGTNLFRSDDAFATKASPVSDGITNNSNTYWIGGYSTENDVSQYDNHHADLHALAFIDDNTLLCGHDGGISITNNFMQTNDSGIEDDNENTPENNKPVDWELLNNGYLTTQSYTIAIDHDNVDRTTLISGFQDNGTWIADNANVTTDWIRWGSGDGSFCSINNNGNTIISSSQNGTTYLEDNVYDEDNYYFTRVDPEGAEGQLFINPFVIDANNHKLMYYAAGQFIWRNLNIFEIPKLSNDKATVNWEKLDISEVTGTVSALTTSTYPANTLYYGTSNGKVYRIDKANSSEAERVDITDSNMPEGNVISIAVNPLNADEVMVAFSNYKIESIYHSTDKGDSWTAISGNLEENGNPDGDGPSVRSVSIMPTPTASLYFAGTSTGLYKTDNLNANSTIWAQEANNLIGTTISAMVKSRRDGFVAIGTHGNGAFTGNIDFSGSAPQALIGIENSQLQAGESTNFISRSIGDGINSWNWNFEGGTPANSTEKNPTDISYNQEGTYSVSLTVANAAGEDTQTITTAINVGGQPVGIDDDIANNAIEDLRIYPNPMVDQSKLEFPNQSNQKYRLIVVDASGKVVRIIENITGNNVTINREQLKPGVHIIKLQGEQIYKGKLLVK</sequence>
<comment type="caution">
    <text evidence="4">The sequence shown here is derived from an EMBL/GenBank/DDBJ whole genome shotgun (WGS) entry which is preliminary data.</text>
</comment>
<dbReference type="InterPro" id="IPR000601">
    <property type="entry name" value="PKD_dom"/>
</dbReference>
<dbReference type="PANTHER" id="PTHR43739:SF5">
    <property type="entry name" value="EXO-ALPHA-SIALIDASE"/>
    <property type="match status" value="1"/>
</dbReference>
<dbReference type="GO" id="GO:0010411">
    <property type="term" value="P:xyloglucan metabolic process"/>
    <property type="evidence" value="ECO:0007669"/>
    <property type="project" value="TreeGrafter"/>
</dbReference>
<keyword evidence="4" id="KW-0282">Flagellum</keyword>
<feature type="compositionally biased region" description="Polar residues" evidence="1">
    <location>
        <begin position="381"/>
        <end position="395"/>
    </location>
</feature>
<gene>
    <name evidence="4" type="ORF">DF185_16870</name>
</gene>
<evidence type="ECO:0000313" key="4">
    <source>
        <dbReference type="EMBL" id="PXX98004.1"/>
    </source>
</evidence>
<dbReference type="InterPro" id="IPR026444">
    <property type="entry name" value="Secre_tail"/>
</dbReference>
<dbReference type="Gene3D" id="2.130.10.10">
    <property type="entry name" value="YVTN repeat-like/Quinoprotein amine dehydrogenase"/>
    <property type="match status" value="2"/>
</dbReference>
<dbReference type="Gene3D" id="2.60.40.10">
    <property type="entry name" value="Immunoglobulins"/>
    <property type="match status" value="1"/>
</dbReference>
<evidence type="ECO:0000256" key="1">
    <source>
        <dbReference type="SAM" id="MobiDB-lite"/>
    </source>
</evidence>
<feature type="domain" description="PKD" evidence="3">
    <location>
        <begin position="872"/>
        <end position="954"/>
    </location>
</feature>
<keyword evidence="4" id="KW-0966">Cell projection</keyword>
<dbReference type="AlphaFoldDB" id="A0A2V3ZUT7"/>
<dbReference type="CDD" id="cd00146">
    <property type="entry name" value="PKD"/>
    <property type="match status" value="1"/>
</dbReference>
<dbReference type="Pfam" id="PF18962">
    <property type="entry name" value="Por_Secre_tail"/>
    <property type="match status" value="1"/>
</dbReference>
<name>A0A2V3ZUT7_9BACT</name>
<keyword evidence="4" id="KW-0969">Cilium</keyword>
<dbReference type="InterPro" id="IPR015943">
    <property type="entry name" value="WD40/YVTN_repeat-like_dom_sf"/>
</dbReference>
<feature type="signal peptide" evidence="2">
    <location>
        <begin position="1"/>
        <end position="19"/>
    </location>
</feature>
<dbReference type="InterPro" id="IPR052025">
    <property type="entry name" value="Xyloglucanase_GH74"/>
</dbReference>
<evidence type="ECO:0000256" key="2">
    <source>
        <dbReference type="SAM" id="SignalP"/>
    </source>
</evidence>
<keyword evidence="5" id="KW-1185">Reference proteome</keyword>
<dbReference type="CDD" id="cd15482">
    <property type="entry name" value="Sialidase_non-viral"/>
    <property type="match status" value="1"/>
</dbReference>
<dbReference type="SMART" id="SM00089">
    <property type="entry name" value="PKD"/>
    <property type="match status" value="1"/>
</dbReference>
<feature type="region of interest" description="Disordered" evidence="1">
    <location>
        <begin position="381"/>
        <end position="405"/>
    </location>
</feature>
<evidence type="ECO:0000313" key="5">
    <source>
        <dbReference type="Proteomes" id="UP000248079"/>
    </source>
</evidence>
<evidence type="ECO:0000259" key="3">
    <source>
        <dbReference type="PROSITE" id="PS50093"/>
    </source>
</evidence>
<reference evidence="4 5" key="1">
    <citation type="submission" date="2018-05" db="EMBL/GenBank/DDBJ databases">
        <title>Marinifilum breve JC075T sp. nov., a marine bacterium isolated from Yongle Blue Hole in the South China Sea.</title>
        <authorList>
            <person name="Fu T."/>
        </authorList>
    </citation>
    <scope>NUCLEOTIDE SEQUENCE [LARGE SCALE GENOMIC DNA]</scope>
    <source>
        <strain evidence="4 5">JC075</strain>
    </source>
</reference>
<organism evidence="4 5">
    <name type="scientific">Marinifilum breve</name>
    <dbReference type="NCBI Taxonomy" id="2184082"/>
    <lineage>
        <taxon>Bacteria</taxon>
        <taxon>Pseudomonadati</taxon>
        <taxon>Bacteroidota</taxon>
        <taxon>Bacteroidia</taxon>
        <taxon>Marinilabiliales</taxon>
        <taxon>Marinifilaceae</taxon>
    </lineage>
</organism>
<dbReference type="InterPro" id="IPR013783">
    <property type="entry name" value="Ig-like_fold"/>
</dbReference>
<accession>A0A2V3ZUT7</accession>
<feature type="chain" id="PRO_5015965800" evidence="2">
    <location>
        <begin position="20"/>
        <end position="1048"/>
    </location>
</feature>
<dbReference type="PROSITE" id="PS50093">
    <property type="entry name" value="PKD"/>
    <property type="match status" value="1"/>
</dbReference>
<dbReference type="Pfam" id="PF00801">
    <property type="entry name" value="PKD"/>
    <property type="match status" value="1"/>
</dbReference>
<proteinExistence type="predicted"/>
<dbReference type="SUPFAM" id="SSF110296">
    <property type="entry name" value="Oligoxyloglucan reducing end-specific cellobiohydrolase"/>
    <property type="match status" value="2"/>
</dbReference>
<dbReference type="OrthoDB" id="9757947at2"/>
<dbReference type="PANTHER" id="PTHR43739">
    <property type="entry name" value="XYLOGLUCANASE (EUROFUNG)"/>
    <property type="match status" value="1"/>
</dbReference>
<dbReference type="Proteomes" id="UP000248079">
    <property type="component" value="Unassembled WGS sequence"/>
</dbReference>
<dbReference type="NCBIfam" id="TIGR04183">
    <property type="entry name" value="Por_Secre_tail"/>
    <property type="match status" value="1"/>
</dbReference>
<protein>
    <submittedName>
        <fullName evidence="4">Flagellar basal body rod modification protein</fullName>
    </submittedName>
</protein>
<dbReference type="InterPro" id="IPR035986">
    <property type="entry name" value="PKD_dom_sf"/>
</dbReference>
<dbReference type="EMBL" id="QFLI01000008">
    <property type="protein sequence ID" value="PXX98004.1"/>
    <property type="molecule type" value="Genomic_DNA"/>
</dbReference>
<dbReference type="InterPro" id="IPR022409">
    <property type="entry name" value="PKD/Chitinase_dom"/>
</dbReference>
<dbReference type="SUPFAM" id="SSF49299">
    <property type="entry name" value="PKD domain"/>
    <property type="match status" value="1"/>
</dbReference>
<dbReference type="RefSeq" id="WP_110361935.1">
    <property type="nucleotide sequence ID" value="NZ_QFLI01000008.1"/>
</dbReference>